<dbReference type="EMBL" id="JAADJT010000005">
    <property type="protein sequence ID" value="NGZ85142.1"/>
    <property type="molecule type" value="Genomic_DNA"/>
</dbReference>
<proteinExistence type="inferred from homology"/>
<dbReference type="PROSITE" id="PS52016">
    <property type="entry name" value="TONB_DEPENDENT_REC_3"/>
    <property type="match status" value="1"/>
</dbReference>
<reference evidence="15" key="1">
    <citation type="submission" date="2023-07" db="EMBL/GenBank/DDBJ databases">
        <title>Duganella aceri sp. nov., isolated from tree sap.</title>
        <authorList>
            <person name="Kim I.S."/>
        </authorList>
    </citation>
    <scope>NUCLEOTIDE SEQUENCE [LARGE SCALE GENOMIC DNA]</scope>
    <source>
        <strain evidence="15">SAP-35</strain>
    </source>
</reference>
<organism evidence="14 15">
    <name type="scientific">Duganella aceris</name>
    <dbReference type="NCBI Taxonomy" id="2703883"/>
    <lineage>
        <taxon>Bacteria</taxon>
        <taxon>Pseudomonadati</taxon>
        <taxon>Pseudomonadota</taxon>
        <taxon>Betaproteobacteria</taxon>
        <taxon>Burkholderiales</taxon>
        <taxon>Oxalobacteraceae</taxon>
        <taxon>Telluria group</taxon>
        <taxon>Duganella</taxon>
    </lineage>
</organism>
<keyword evidence="15" id="KW-1185">Reference proteome</keyword>
<dbReference type="RefSeq" id="WP_166103292.1">
    <property type="nucleotide sequence ID" value="NZ_JAADJT010000005.1"/>
</dbReference>
<dbReference type="Gene3D" id="2.40.170.20">
    <property type="entry name" value="TonB-dependent receptor, beta-barrel domain"/>
    <property type="match status" value="1"/>
</dbReference>
<keyword evidence="6" id="KW-0408">Iron</keyword>
<dbReference type="InterPro" id="IPR036942">
    <property type="entry name" value="Beta-barrel_TonB_sf"/>
</dbReference>
<evidence type="ECO:0000256" key="7">
    <source>
        <dbReference type="ARBA" id="ARBA00023065"/>
    </source>
</evidence>
<dbReference type="PANTHER" id="PTHR32552">
    <property type="entry name" value="FERRICHROME IRON RECEPTOR-RELATED"/>
    <property type="match status" value="1"/>
</dbReference>
<evidence type="ECO:0000256" key="8">
    <source>
        <dbReference type="ARBA" id="ARBA00023077"/>
    </source>
</evidence>
<protein>
    <submittedName>
        <fullName evidence="14">TonB-dependent receptor</fullName>
    </submittedName>
</protein>
<evidence type="ECO:0000259" key="13">
    <source>
        <dbReference type="Pfam" id="PF07715"/>
    </source>
</evidence>
<keyword evidence="12" id="KW-0732">Signal</keyword>
<feature type="chain" id="PRO_5046914690" evidence="12">
    <location>
        <begin position="27"/>
        <end position="735"/>
    </location>
</feature>
<keyword evidence="14" id="KW-0675">Receptor</keyword>
<sequence>MNKIVRYNLTATAAAASMLCTLFPQAAAQEAGADLAIDKVIVTAQKREQAALEVPGSVASINTERLAREGKVRLEDYVASVPGLSISSFRQGFTQVTLRGITTGVADSAATTAFYIDEAPIGSVNAYTMGSTITPDIDPAELQRIEVLKGPQGTLYGAGAMGGMVRYVTAPPDLRQLRGSVTLGGSQVDGGGNGSSARASLNVPFADNTMALRFSAFRRSDAGFIDTTRGGKDINQSKVSGGRVAYTWMLTNQWKLNAFALTQKVDAKGTAMEDVDAKTLRPLYGKYQQQTFAPEGSYAHLDVANITLNGEVGPFDLVSSTTWQKIKTQTTTDNTYGFGVIVGAGFGIPDLGIVGDHSAGTRRLSQELRLRANAFDERLQYEAGVYFTHEDSNTLIPTPRPFSTTTGAPYPLPEIVRAAIVSEYKEYSLFANASYALTPAIDLQAGVRHGKDDQQYQQAYQGLLVGEPLSFNSGAKNNKSTYLLTASYKASPVDVLYARMATGYRAGGPNAVPPATVVDARQTFSPDTLTSVEVGYKAVFAGGKVSFEGALFSTRWKDIQIQTSARGYAYFVNGGEATSRGAEASLIFYPVSGLSLRATGGYTRAVLDDDAPAAGGLSGDRLPFVPTITTSLGANYRWTPAAGWLASVGGSVDYTGKRRSDFSGRAPVDVQTFQTFNLSAGLERGAWRLSLYGKNLGNSRGMTYIKSRSLTLDANPLAAGVITPRTLGAEVNYRF</sequence>
<dbReference type="InterPro" id="IPR039426">
    <property type="entry name" value="TonB-dep_rcpt-like"/>
</dbReference>
<evidence type="ECO:0000256" key="12">
    <source>
        <dbReference type="SAM" id="SignalP"/>
    </source>
</evidence>
<dbReference type="InterPro" id="IPR012910">
    <property type="entry name" value="Plug_dom"/>
</dbReference>
<evidence type="ECO:0000256" key="2">
    <source>
        <dbReference type="ARBA" id="ARBA00022448"/>
    </source>
</evidence>
<accession>A0ABX0FKU9</accession>
<keyword evidence="10 11" id="KW-0998">Cell outer membrane</keyword>
<keyword evidence="7" id="KW-0406">Ion transport</keyword>
<evidence type="ECO:0000313" key="15">
    <source>
        <dbReference type="Proteomes" id="UP000666369"/>
    </source>
</evidence>
<comment type="subcellular location">
    <subcellularLocation>
        <location evidence="1 11">Cell outer membrane</location>
        <topology evidence="1 11">Multi-pass membrane protein</topology>
    </subcellularLocation>
</comment>
<dbReference type="PANTHER" id="PTHR32552:SF81">
    <property type="entry name" value="TONB-DEPENDENT OUTER MEMBRANE RECEPTOR"/>
    <property type="match status" value="1"/>
</dbReference>
<keyword evidence="9 11" id="KW-0472">Membrane</keyword>
<evidence type="ECO:0000256" key="6">
    <source>
        <dbReference type="ARBA" id="ARBA00023004"/>
    </source>
</evidence>
<comment type="caution">
    <text evidence="14">The sequence shown here is derived from an EMBL/GenBank/DDBJ whole genome shotgun (WGS) entry which is preliminary data.</text>
</comment>
<evidence type="ECO:0000313" key="14">
    <source>
        <dbReference type="EMBL" id="NGZ85142.1"/>
    </source>
</evidence>
<feature type="signal peptide" evidence="12">
    <location>
        <begin position="1"/>
        <end position="26"/>
    </location>
</feature>
<evidence type="ECO:0000256" key="11">
    <source>
        <dbReference type="PROSITE-ProRule" id="PRU01360"/>
    </source>
</evidence>
<evidence type="ECO:0000256" key="1">
    <source>
        <dbReference type="ARBA" id="ARBA00004571"/>
    </source>
</evidence>
<keyword evidence="2 11" id="KW-0813">Transport</keyword>
<dbReference type="SUPFAM" id="SSF56935">
    <property type="entry name" value="Porins"/>
    <property type="match status" value="1"/>
</dbReference>
<keyword evidence="4" id="KW-0410">Iron transport</keyword>
<keyword evidence="8" id="KW-0798">TonB box</keyword>
<keyword evidence="5 11" id="KW-0812">Transmembrane</keyword>
<evidence type="ECO:0000256" key="5">
    <source>
        <dbReference type="ARBA" id="ARBA00022692"/>
    </source>
</evidence>
<keyword evidence="3 11" id="KW-1134">Transmembrane beta strand</keyword>
<evidence type="ECO:0000256" key="3">
    <source>
        <dbReference type="ARBA" id="ARBA00022452"/>
    </source>
</evidence>
<dbReference type="Proteomes" id="UP000666369">
    <property type="component" value="Unassembled WGS sequence"/>
</dbReference>
<feature type="domain" description="TonB-dependent receptor plug" evidence="13">
    <location>
        <begin position="52"/>
        <end position="163"/>
    </location>
</feature>
<evidence type="ECO:0000256" key="10">
    <source>
        <dbReference type="ARBA" id="ARBA00023237"/>
    </source>
</evidence>
<evidence type="ECO:0000256" key="4">
    <source>
        <dbReference type="ARBA" id="ARBA00022496"/>
    </source>
</evidence>
<evidence type="ECO:0000256" key="9">
    <source>
        <dbReference type="ARBA" id="ARBA00023136"/>
    </source>
</evidence>
<name>A0ABX0FKU9_9BURK</name>
<gene>
    <name evidence="14" type="ORF">GW587_12870</name>
</gene>
<comment type="similarity">
    <text evidence="11">Belongs to the TonB-dependent receptor family.</text>
</comment>
<dbReference type="Pfam" id="PF07715">
    <property type="entry name" value="Plug"/>
    <property type="match status" value="1"/>
</dbReference>